<dbReference type="AlphaFoldDB" id="A0A4Q9VDL8"/>
<dbReference type="GO" id="GO:0006310">
    <property type="term" value="P:DNA recombination"/>
    <property type="evidence" value="ECO:0007669"/>
    <property type="project" value="UniProtKB-KW"/>
</dbReference>
<comment type="caution">
    <text evidence="2">The sequence shown here is derived from an EMBL/GenBank/DDBJ whole genome shotgun (WGS) entry which is preliminary data.</text>
</comment>
<protein>
    <recommendedName>
        <fullName evidence="4">Tyr recombinase domain-containing protein</fullName>
    </recommendedName>
</protein>
<organism evidence="2 3">
    <name type="scientific">Siculibacillus lacustris</name>
    <dbReference type="NCBI Taxonomy" id="1549641"/>
    <lineage>
        <taxon>Bacteria</taxon>
        <taxon>Pseudomonadati</taxon>
        <taxon>Pseudomonadota</taxon>
        <taxon>Alphaproteobacteria</taxon>
        <taxon>Hyphomicrobiales</taxon>
        <taxon>Ancalomicrobiaceae</taxon>
        <taxon>Siculibacillus</taxon>
    </lineage>
</organism>
<dbReference type="InterPro" id="IPR013762">
    <property type="entry name" value="Integrase-like_cat_sf"/>
</dbReference>
<dbReference type="EMBL" id="SJFN01000057">
    <property type="protein sequence ID" value="TBW32612.1"/>
    <property type="molecule type" value="Genomic_DNA"/>
</dbReference>
<evidence type="ECO:0000313" key="3">
    <source>
        <dbReference type="Proteomes" id="UP000292781"/>
    </source>
</evidence>
<dbReference type="InterPro" id="IPR011010">
    <property type="entry name" value="DNA_brk_join_enz"/>
</dbReference>
<keyword evidence="3" id="KW-1185">Reference proteome</keyword>
<proteinExistence type="predicted"/>
<dbReference type="SUPFAM" id="SSF56349">
    <property type="entry name" value="DNA breaking-rejoining enzymes"/>
    <property type="match status" value="1"/>
</dbReference>
<dbReference type="RefSeq" id="WP_131311783.1">
    <property type="nucleotide sequence ID" value="NZ_SJFN01000057.1"/>
</dbReference>
<dbReference type="GO" id="GO:0003677">
    <property type="term" value="F:DNA binding"/>
    <property type="evidence" value="ECO:0007669"/>
    <property type="project" value="InterPro"/>
</dbReference>
<sequence>MPRPRPAATIDTPVSRRVILMREPSGAVRWATSTSEADLCRDHREPSARRCRSRRVQAGRSRGDRVFRYTSRFSVSERIRAVCRRAEIPYKSPHLCGRHTFATTAIELGIDIGTAMAAGEWRSSKVFLETYVHPRINAGRLVADRMNLHSFGEL</sequence>
<keyword evidence="1" id="KW-0233">DNA recombination</keyword>
<name>A0A4Q9VDL8_9HYPH</name>
<evidence type="ECO:0008006" key="4">
    <source>
        <dbReference type="Google" id="ProtNLM"/>
    </source>
</evidence>
<evidence type="ECO:0000313" key="2">
    <source>
        <dbReference type="EMBL" id="TBW32612.1"/>
    </source>
</evidence>
<accession>A0A4Q9VDL8</accession>
<gene>
    <name evidence="2" type="ORF">EYW49_21990</name>
</gene>
<evidence type="ECO:0000256" key="1">
    <source>
        <dbReference type="ARBA" id="ARBA00023172"/>
    </source>
</evidence>
<dbReference type="Proteomes" id="UP000292781">
    <property type="component" value="Unassembled WGS sequence"/>
</dbReference>
<dbReference type="OrthoDB" id="7216962at2"/>
<dbReference type="GO" id="GO:0015074">
    <property type="term" value="P:DNA integration"/>
    <property type="evidence" value="ECO:0007669"/>
    <property type="project" value="InterPro"/>
</dbReference>
<reference evidence="2 3" key="1">
    <citation type="submission" date="2019-02" db="EMBL/GenBank/DDBJ databases">
        <title>Siculibacillus lacustris gen. nov., sp. nov., a new rosette-forming bacterium isolated from a freshwater crater lake (Lake St. Ana, Romania).</title>
        <authorList>
            <person name="Felfoldi T."/>
            <person name="Marton Z."/>
            <person name="Szabo A."/>
            <person name="Mentes A."/>
            <person name="Boka K."/>
            <person name="Marialigeti K."/>
            <person name="Mathe I."/>
            <person name="Koncz M."/>
            <person name="Schumann P."/>
            <person name="Toth E."/>
        </authorList>
    </citation>
    <scope>NUCLEOTIDE SEQUENCE [LARGE SCALE GENOMIC DNA]</scope>
    <source>
        <strain evidence="2 3">SA-279</strain>
    </source>
</reference>
<dbReference type="Gene3D" id="1.10.443.10">
    <property type="entry name" value="Intergrase catalytic core"/>
    <property type="match status" value="1"/>
</dbReference>